<gene>
    <name evidence="5" type="ORF">JOF53_000967</name>
</gene>
<evidence type="ECO:0000256" key="1">
    <source>
        <dbReference type="ARBA" id="ARBA00023015"/>
    </source>
</evidence>
<dbReference type="PANTHER" id="PTHR44846">
    <property type="entry name" value="MANNOSYL-D-GLYCERATE TRANSPORT/METABOLISM SYSTEM REPRESSOR MNGR-RELATED"/>
    <property type="match status" value="1"/>
</dbReference>
<evidence type="ECO:0000313" key="6">
    <source>
        <dbReference type="Proteomes" id="UP001519363"/>
    </source>
</evidence>
<dbReference type="InterPro" id="IPR050679">
    <property type="entry name" value="Bact_HTH_transcr_reg"/>
</dbReference>
<sequence>MGYEERVPKYLAIYGSLAAAIKVGDYPPGEALPPQRELAERYGVTLMTVRQALRALQEDGLVEARPGTGTFVRQSGFDYHLSGLRSLAEELTAQGLELRTRVLSSNAAEPSEEIRAWLDLTEGERVIGVERLRSTGEPPSPVLLQTSYLPERLTLRLDVDQLDEVSLYRMLAEDLGRPVTSARERLRAVALSAREAKLLGRREGEPALLSLRISKDAEGKVLLVDRAVLPEGAEVVADRSSDVRLSYQTER</sequence>
<dbReference type="PROSITE" id="PS50949">
    <property type="entry name" value="HTH_GNTR"/>
    <property type="match status" value="1"/>
</dbReference>
<reference evidence="5 6" key="1">
    <citation type="submission" date="2021-03" db="EMBL/GenBank/DDBJ databases">
        <title>Sequencing the genomes of 1000 actinobacteria strains.</title>
        <authorList>
            <person name="Klenk H.-P."/>
        </authorList>
    </citation>
    <scope>NUCLEOTIDE SEQUENCE [LARGE SCALE GENOMIC DNA]</scope>
    <source>
        <strain evidence="5 6">DSM 44580</strain>
    </source>
</reference>
<dbReference type="SMART" id="SM00345">
    <property type="entry name" value="HTH_GNTR"/>
    <property type="match status" value="1"/>
</dbReference>
<protein>
    <submittedName>
        <fullName evidence="5">GntR family transcriptional regulator</fullName>
    </submittedName>
</protein>
<dbReference type="PANTHER" id="PTHR44846:SF1">
    <property type="entry name" value="MANNOSYL-D-GLYCERATE TRANSPORT_METABOLISM SYSTEM REPRESSOR MNGR-RELATED"/>
    <property type="match status" value="1"/>
</dbReference>
<organism evidence="5 6">
    <name type="scientific">Crossiella equi</name>
    <dbReference type="NCBI Taxonomy" id="130796"/>
    <lineage>
        <taxon>Bacteria</taxon>
        <taxon>Bacillati</taxon>
        <taxon>Actinomycetota</taxon>
        <taxon>Actinomycetes</taxon>
        <taxon>Pseudonocardiales</taxon>
        <taxon>Pseudonocardiaceae</taxon>
        <taxon>Crossiella</taxon>
    </lineage>
</organism>
<dbReference type="SMART" id="SM00866">
    <property type="entry name" value="UTRA"/>
    <property type="match status" value="1"/>
</dbReference>
<evidence type="ECO:0000256" key="3">
    <source>
        <dbReference type="ARBA" id="ARBA00023163"/>
    </source>
</evidence>
<keyword evidence="6" id="KW-1185">Reference proteome</keyword>
<name>A0ABS5A677_9PSEU</name>
<accession>A0ABS5A677</accession>
<dbReference type="CDD" id="cd07377">
    <property type="entry name" value="WHTH_GntR"/>
    <property type="match status" value="1"/>
</dbReference>
<dbReference type="Proteomes" id="UP001519363">
    <property type="component" value="Unassembled WGS sequence"/>
</dbReference>
<keyword evidence="2" id="KW-0238">DNA-binding</keyword>
<dbReference type="Gene3D" id="3.40.1410.10">
    <property type="entry name" value="Chorismate lyase-like"/>
    <property type="match status" value="1"/>
</dbReference>
<dbReference type="RefSeq" id="WP_086790093.1">
    <property type="nucleotide sequence ID" value="NZ_JAGIOO010000001.1"/>
</dbReference>
<comment type="caution">
    <text evidence="5">The sequence shown here is derived from an EMBL/GenBank/DDBJ whole genome shotgun (WGS) entry which is preliminary data.</text>
</comment>
<proteinExistence type="predicted"/>
<dbReference type="PRINTS" id="PR00035">
    <property type="entry name" value="HTHGNTR"/>
</dbReference>
<dbReference type="InterPro" id="IPR036390">
    <property type="entry name" value="WH_DNA-bd_sf"/>
</dbReference>
<keyword evidence="1" id="KW-0805">Transcription regulation</keyword>
<dbReference type="InterPro" id="IPR036388">
    <property type="entry name" value="WH-like_DNA-bd_sf"/>
</dbReference>
<dbReference type="Gene3D" id="1.10.10.10">
    <property type="entry name" value="Winged helix-like DNA-binding domain superfamily/Winged helix DNA-binding domain"/>
    <property type="match status" value="1"/>
</dbReference>
<dbReference type="SUPFAM" id="SSF46785">
    <property type="entry name" value="Winged helix' DNA-binding domain"/>
    <property type="match status" value="1"/>
</dbReference>
<evidence type="ECO:0000256" key="2">
    <source>
        <dbReference type="ARBA" id="ARBA00023125"/>
    </source>
</evidence>
<dbReference type="InterPro" id="IPR000524">
    <property type="entry name" value="Tscrpt_reg_HTH_GntR"/>
</dbReference>
<dbReference type="InterPro" id="IPR011663">
    <property type="entry name" value="UTRA"/>
</dbReference>
<evidence type="ECO:0000313" key="5">
    <source>
        <dbReference type="EMBL" id="MBP2472095.1"/>
    </source>
</evidence>
<feature type="domain" description="HTH gntR-type" evidence="4">
    <location>
        <begin position="7"/>
        <end position="75"/>
    </location>
</feature>
<evidence type="ECO:0000259" key="4">
    <source>
        <dbReference type="PROSITE" id="PS50949"/>
    </source>
</evidence>
<dbReference type="SUPFAM" id="SSF64288">
    <property type="entry name" value="Chorismate lyase-like"/>
    <property type="match status" value="1"/>
</dbReference>
<dbReference type="InterPro" id="IPR028978">
    <property type="entry name" value="Chorismate_lyase_/UTRA_dom_sf"/>
</dbReference>
<dbReference type="EMBL" id="JAGIOO010000001">
    <property type="protein sequence ID" value="MBP2472095.1"/>
    <property type="molecule type" value="Genomic_DNA"/>
</dbReference>
<dbReference type="Pfam" id="PF00392">
    <property type="entry name" value="GntR"/>
    <property type="match status" value="1"/>
</dbReference>
<keyword evidence="3" id="KW-0804">Transcription</keyword>
<dbReference type="Pfam" id="PF07702">
    <property type="entry name" value="UTRA"/>
    <property type="match status" value="1"/>
</dbReference>